<dbReference type="Gene3D" id="3.30.1490.190">
    <property type="match status" value="1"/>
</dbReference>
<dbReference type="SUPFAM" id="SSF46785">
    <property type="entry name" value="Winged helix' DNA-binding domain"/>
    <property type="match status" value="1"/>
</dbReference>
<dbReference type="GO" id="GO:0045892">
    <property type="term" value="P:negative regulation of DNA-templated transcription"/>
    <property type="evidence" value="ECO:0007669"/>
    <property type="project" value="TreeGrafter"/>
</dbReference>
<feature type="binding site" evidence="9">
    <location>
        <position position="135"/>
    </location>
    <ligand>
        <name>Zn(2+)</name>
        <dbReference type="ChEBI" id="CHEBI:29105"/>
    </ligand>
</feature>
<sequence>MNVITAMEILRAKGYKHTDKRKDLLELFAKEKRYLTAKEVLEAMKPLYPGLSFDTIYRNLSLFDELEIIEVTELEGEKRYRFGCATNDHHHHLICLTCGKTKHVHVCPMNEVAVKKNDFYVTGHKFEVYGYCANCME</sequence>
<dbReference type="CDD" id="cd07153">
    <property type="entry name" value="Fur_like"/>
    <property type="match status" value="1"/>
</dbReference>
<gene>
    <name evidence="11" type="ORF">DS031_05770</name>
</gene>
<dbReference type="GO" id="GO:0008270">
    <property type="term" value="F:zinc ion binding"/>
    <property type="evidence" value="ECO:0007669"/>
    <property type="project" value="TreeGrafter"/>
</dbReference>
<feature type="binding site" evidence="10">
    <location>
        <position position="124"/>
    </location>
    <ligand>
        <name>Fe cation</name>
        <dbReference type="ChEBI" id="CHEBI:24875"/>
    </ligand>
</feature>
<dbReference type="GO" id="GO:0005737">
    <property type="term" value="C:cytoplasm"/>
    <property type="evidence" value="ECO:0007669"/>
    <property type="project" value="UniProtKB-SubCell"/>
</dbReference>
<dbReference type="GO" id="GO:1900376">
    <property type="term" value="P:regulation of secondary metabolite biosynthetic process"/>
    <property type="evidence" value="ECO:0007669"/>
    <property type="project" value="TreeGrafter"/>
</dbReference>
<evidence type="ECO:0000256" key="3">
    <source>
        <dbReference type="ARBA" id="ARBA00022490"/>
    </source>
</evidence>
<dbReference type="InterPro" id="IPR036388">
    <property type="entry name" value="WH-like_DNA-bd_sf"/>
</dbReference>
<name>A0A366Y297_9BACI</name>
<evidence type="ECO:0000313" key="11">
    <source>
        <dbReference type="EMBL" id="RBW70533.1"/>
    </source>
</evidence>
<dbReference type="GO" id="GO:0003700">
    <property type="term" value="F:DNA-binding transcription factor activity"/>
    <property type="evidence" value="ECO:0007669"/>
    <property type="project" value="InterPro"/>
</dbReference>
<evidence type="ECO:0000256" key="2">
    <source>
        <dbReference type="ARBA" id="ARBA00007957"/>
    </source>
</evidence>
<dbReference type="EMBL" id="QOCW01000004">
    <property type="protein sequence ID" value="RBW70533.1"/>
    <property type="molecule type" value="Genomic_DNA"/>
</dbReference>
<evidence type="ECO:0000256" key="4">
    <source>
        <dbReference type="ARBA" id="ARBA00022491"/>
    </source>
</evidence>
<keyword evidence="3" id="KW-0963">Cytoplasm</keyword>
<evidence type="ECO:0000256" key="9">
    <source>
        <dbReference type="PIRSR" id="PIRSR602481-1"/>
    </source>
</evidence>
<comment type="subcellular location">
    <subcellularLocation>
        <location evidence="1">Cytoplasm</location>
    </subcellularLocation>
</comment>
<feature type="binding site" evidence="9">
    <location>
        <position position="132"/>
    </location>
    <ligand>
        <name>Zn(2+)</name>
        <dbReference type="ChEBI" id="CHEBI:29105"/>
    </ligand>
</feature>
<dbReference type="PANTHER" id="PTHR33202">
    <property type="entry name" value="ZINC UPTAKE REGULATION PROTEIN"/>
    <property type="match status" value="1"/>
</dbReference>
<keyword evidence="7" id="KW-0238">DNA-binding</keyword>
<comment type="cofactor">
    <cofactor evidence="9">
        <name>Zn(2+)</name>
        <dbReference type="ChEBI" id="CHEBI:29105"/>
    </cofactor>
    <text evidence="9">Binds 1 zinc ion per subunit.</text>
</comment>
<keyword evidence="5 9" id="KW-0862">Zinc</keyword>
<evidence type="ECO:0000256" key="1">
    <source>
        <dbReference type="ARBA" id="ARBA00004496"/>
    </source>
</evidence>
<dbReference type="InterPro" id="IPR043135">
    <property type="entry name" value="Fur_C"/>
</dbReference>
<dbReference type="OrthoDB" id="8659436at2"/>
<feature type="binding site" evidence="9">
    <location>
        <position position="95"/>
    </location>
    <ligand>
        <name>Zn(2+)</name>
        <dbReference type="ChEBI" id="CHEBI:29105"/>
    </ligand>
</feature>
<evidence type="ECO:0000256" key="8">
    <source>
        <dbReference type="ARBA" id="ARBA00023163"/>
    </source>
</evidence>
<keyword evidence="10" id="KW-0408">Iron</keyword>
<organism evidence="11 12">
    <name type="scientific">Bacillus taeanensis</name>
    <dbReference type="NCBI Taxonomy" id="273032"/>
    <lineage>
        <taxon>Bacteria</taxon>
        <taxon>Bacillati</taxon>
        <taxon>Bacillota</taxon>
        <taxon>Bacilli</taxon>
        <taxon>Bacillales</taxon>
        <taxon>Bacillaceae</taxon>
        <taxon>Bacillus</taxon>
    </lineage>
</organism>
<comment type="caution">
    <text evidence="11">The sequence shown here is derived from an EMBL/GenBank/DDBJ whole genome shotgun (WGS) entry which is preliminary data.</text>
</comment>
<keyword evidence="6" id="KW-0805">Transcription regulation</keyword>
<feature type="binding site" evidence="10">
    <location>
        <position position="89"/>
    </location>
    <ligand>
        <name>Fe cation</name>
        <dbReference type="ChEBI" id="CHEBI:24875"/>
    </ligand>
</feature>
<comment type="similarity">
    <text evidence="2">Belongs to the Fur family.</text>
</comment>
<accession>A0A366Y297</accession>
<comment type="cofactor">
    <cofactor evidence="10">
        <name>Mn(2+)</name>
        <dbReference type="ChEBI" id="CHEBI:29035"/>
    </cofactor>
    <cofactor evidence="10">
        <name>Fe(2+)</name>
        <dbReference type="ChEBI" id="CHEBI:29033"/>
    </cofactor>
    <text evidence="10">Binds 1 Mn(2+) or Fe(2+) ion per subunit.</text>
</comment>
<keyword evidence="8" id="KW-0804">Transcription</keyword>
<protein>
    <submittedName>
        <fullName evidence="11">Transcriptional repressor</fullName>
    </submittedName>
</protein>
<reference evidence="11 12" key="1">
    <citation type="submission" date="2018-07" db="EMBL/GenBank/DDBJ databases">
        <title>Lottiidibacillus patelloidae gen. nov., sp. nov., isolated from the intestinal tract of a marine limpet and the reclassification of B. taeanensis BH030017T, B. algicola KMM 3737T and B. hwajinpoensis SW-72T as genus Lottiidibacillus.</title>
        <authorList>
            <person name="Liu R."/>
            <person name="Huang Z."/>
        </authorList>
    </citation>
    <scope>NUCLEOTIDE SEQUENCE [LARGE SCALE GENOMIC DNA]</scope>
    <source>
        <strain evidence="11 12">BH030017</strain>
    </source>
</reference>
<evidence type="ECO:0000256" key="7">
    <source>
        <dbReference type="ARBA" id="ARBA00023125"/>
    </source>
</evidence>
<dbReference type="GO" id="GO:0000976">
    <property type="term" value="F:transcription cis-regulatory region binding"/>
    <property type="evidence" value="ECO:0007669"/>
    <property type="project" value="TreeGrafter"/>
</dbReference>
<dbReference type="Proteomes" id="UP000253314">
    <property type="component" value="Unassembled WGS sequence"/>
</dbReference>
<dbReference type="InterPro" id="IPR036390">
    <property type="entry name" value="WH_DNA-bd_sf"/>
</dbReference>
<keyword evidence="12" id="KW-1185">Reference proteome</keyword>
<keyword evidence="4" id="KW-0678">Repressor</keyword>
<dbReference type="InterPro" id="IPR002481">
    <property type="entry name" value="FUR"/>
</dbReference>
<keyword evidence="9" id="KW-0479">Metal-binding</keyword>
<evidence type="ECO:0000256" key="6">
    <source>
        <dbReference type="ARBA" id="ARBA00023015"/>
    </source>
</evidence>
<dbReference type="PANTHER" id="PTHR33202:SF1">
    <property type="entry name" value="FERRIC UPTAKE REGULATION PROTEIN"/>
    <property type="match status" value="1"/>
</dbReference>
<feature type="binding site" evidence="9">
    <location>
        <position position="98"/>
    </location>
    <ligand>
        <name>Zn(2+)</name>
        <dbReference type="ChEBI" id="CHEBI:29105"/>
    </ligand>
</feature>
<evidence type="ECO:0000256" key="10">
    <source>
        <dbReference type="PIRSR" id="PIRSR602481-2"/>
    </source>
</evidence>
<dbReference type="RefSeq" id="WP_113804985.1">
    <property type="nucleotide sequence ID" value="NZ_QOCW01000004.1"/>
</dbReference>
<evidence type="ECO:0000313" key="12">
    <source>
        <dbReference type="Proteomes" id="UP000253314"/>
    </source>
</evidence>
<dbReference type="Gene3D" id="1.10.10.10">
    <property type="entry name" value="Winged helix-like DNA-binding domain superfamily/Winged helix DNA-binding domain"/>
    <property type="match status" value="1"/>
</dbReference>
<proteinExistence type="inferred from homology"/>
<dbReference type="Pfam" id="PF01475">
    <property type="entry name" value="FUR"/>
    <property type="match status" value="1"/>
</dbReference>
<dbReference type="AlphaFoldDB" id="A0A366Y297"/>
<evidence type="ECO:0000256" key="5">
    <source>
        <dbReference type="ARBA" id="ARBA00022833"/>
    </source>
</evidence>